<accession>Q2CIC8</accession>
<dbReference type="Proteomes" id="UP000003635">
    <property type="component" value="Unassembled WGS sequence"/>
</dbReference>
<comment type="caution">
    <text evidence="2">The sequence shown here is derived from an EMBL/GenBank/DDBJ whole genome shotgun (WGS) entry which is preliminary data.</text>
</comment>
<dbReference type="EMBL" id="AAOT01000004">
    <property type="protein sequence ID" value="EAR52330.1"/>
    <property type="molecule type" value="Genomic_DNA"/>
</dbReference>
<dbReference type="STRING" id="314256.OG2516_07632"/>
<reference evidence="2 3" key="1">
    <citation type="journal article" date="2010" name="J. Bacteriol.">
        <title>Genome sequences of Oceanicola granulosus HTCC2516(T) and Oceanicola batsensis HTCC2597(TDelta).</title>
        <authorList>
            <person name="Thrash J.C."/>
            <person name="Cho J.C."/>
            <person name="Vergin K.L."/>
            <person name="Giovannoni S.J."/>
        </authorList>
    </citation>
    <scope>NUCLEOTIDE SEQUENCE [LARGE SCALE GENOMIC DNA]</scope>
    <source>
        <strain evidence="3">ATCC BAA-861 / DSM 15982 / KCTC 12143 / HTCC2516</strain>
    </source>
</reference>
<dbReference type="PANTHER" id="PTHR36930">
    <property type="entry name" value="METAL-SULFUR CLUSTER BIOSYNTHESIS PROTEINS YUAD-RELATED"/>
    <property type="match status" value="1"/>
</dbReference>
<dbReference type="eggNOG" id="ENOG502ZBJY">
    <property type="taxonomic scope" value="Bacteria"/>
</dbReference>
<protein>
    <submittedName>
        <fullName evidence="2">MOSC domain protein</fullName>
    </submittedName>
</protein>
<evidence type="ECO:0000313" key="2">
    <source>
        <dbReference type="EMBL" id="EAR52330.1"/>
    </source>
</evidence>
<dbReference type="GO" id="GO:0030151">
    <property type="term" value="F:molybdenum ion binding"/>
    <property type="evidence" value="ECO:0007669"/>
    <property type="project" value="InterPro"/>
</dbReference>
<gene>
    <name evidence="2" type="ORF">OG2516_07632</name>
</gene>
<feature type="domain" description="MOSC" evidence="1">
    <location>
        <begin position="1"/>
        <end position="150"/>
    </location>
</feature>
<dbReference type="InterPro" id="IPR011037">
    <property type="entry name" value="Pyrv_Knase-like_insert_dom_sf"/>
</dbReference>
<dbReference type="InterPro" id="IPR005302">
    <property type="entry name" value="MoCF_Sase_C"/>
</dbReference>
<keyword evidence="3" id="KW-1185">Reference proteome</keyword>
<dbReference type="Pfam" id="PF03473">
    <property type="entry name" value="MOSC"/>
    <property type="match status" value="1"/>
</dbReference>
<proteinExistence type="predicted"/>
<dbReference type="GO" id="GO:0030170">
    <property type="term" value="F:pyridoxal phosphate binding"/>
    <property type="evidence" value="ECO:0007669"/>
    <property type="project" value="InterPro"/>
</dbReference>
<evidence type="ECO:0000313" key="3">
    <source>
        <dbReference type="Proteomes" id="UP000003635"/>
    </source>
</evidence>
<dbReference type="SUPFAM" id="SSF50800">
    <property type="entry name" value="PK beta-barrel domain-like"/>
    <property type="match status" value="1"/>
</dbReference>
<dbReference type="InterPro" id="IPR052716">
    <property type="entry name" value="MOSC_domain"/>
</dbReference>
<dbReference type="Gene3D" id="2.40.33.20">
    <property type="entry name" value="PK beta-barrel domain-like"/>
    <property type="match status" value="1"/>
</dbReference>
<sequence>MRLGFGGYEGDCHAGLTRPSCSRVLSQHPRGTEIRNARQLSVVSAEELAEIAEALGLEAVDPTWLGASVVLSGIPDLTHLPPSSRLQAEDGATLVVDMLNGPCQFPAMTIEEARPGHGKRFKAAAEGRRGVVAWVEREGVLKVGGQMRLHLPTQRAWRGTA</sequence>
<dbReference type="GO" id="GO:0003824">
    <property type="term" value="F:catalytic activity"/>
    <property type="evidence" value="ECO:0007669"/>
    <property type="project" value="InterPro"/>
</dbReference>
<organism evidence="2 3">
    <name type="scientific">Oceanicola granulosus (strain ATCC BAA-861 / DSM 15982 / KCTC 12143 / HTCC2516)</name>
    <dbReference type="NCBI Taxonomy" id="314256"/>
    <lineage>
        <taxon>Bacteria</taxon>
        <taxon>Pseudomonadati</taxon>
        <taxon>Pseudomonadota</taxon>
        <taxon>Alphaproteobacteria</taxon>
        <taxon>Rhodobacterales</taxon>
        <taxon>Roseobacteraceae</taxon>
        <taxon>Oceanicola</taxon>
    </lineage>
</organism>
<name>Q2CIC8_OCEGH</name>
<dbReference type="HOGENOM" id="CLU_115757_0_0_5"/>
<evidence type="ECO:0000259" key="1">
    <source>
        <dbReference type="PROSITE" id="PS51340"/>
    </source>
</evidence>
<dbReference type="PANTHER" id="PTHR36930:SF1">
    <property type="entry name" value="MOSC DOMAIN-CONTAINING PROTEIN"/>
    <property type="match status" value="1"/>
</dbReference>
<dbReference type="AlphaFoldDB" id="Q2CIC8"/>
<dbReference type="PROSITE" id="PS51340">
    <property type="entry name" value="MOSC"/>
    <property type="match status" value="1"/>
</dbReference>